<dbReference type="PROSITE" id="PS51462">
    <property type="entry name" value="NUDIX"/>
    <property type="match status" value="1"/>
</dbReference>
<reference evidence="2 3" key="1">
    <citation type="journal article" date="2015" name="Nature">
        <title>rRNA introns, odd ribosomes, and small enigmatic genomes across a large radiation of phyla.</title>
        <authorList>
            <person name="Brown C.T."/>
            <person name="Hug L.A."/>
            <person name="Thomas B.C."/>
            <person name="Sharon I."/>
            <person name="Castelle C.J."/>
            <person name="Singh A."/>
            <person name="Wilkins M.J."/>
            <person name="Williams K.H."/>
            <person name="Banfield J.F."/>
        </authorList>
    </citation>
    <scope>NUCLEOTIDE SEQUENCE [LARGE SCALE GENOMIC DNA]</scope>
</reference>
<gene>
    <name evidence="2" type="ORF">UU82_C0017G0006</name>
</gene>
<dbReference type="Pfam" id="PF00293">
    <property type="entry name" value="NUDIX"/>
    <property type="match status" value="1"/>
</dbReference>
<dbReference type="InterPro" id="IPR000086">
    <property type="entry name" value="NUDIX_hydrolase_dom"/>
</dbReference>
<dbReference type="GO" id="GO:0003824">
    <property type="term" value="F:catalytic activity"/>
    <property type="evidence" value="ECO:0007669"/>
    <property type="project" value="UniProtKB-ARBA"/>
</dbReference>
<protein>
    <recommendedName>
        <fullName evidence="1">Nudix hydrolase domain-containing protein</fullName>
    </recommendedName>
</protein>
<dbReference type="EMBL" id="LCCC01000017">
    <property type="protein sequence ID" value="KKS23872.1"/>
    <property type="molecule type" value="Genomic_DNA"/>
</dbReference>
<evidence type="ECO:0000313" key="2">
    <source>
        <dbReference type="EMBL" id="KKS23872.1"/>
    </source>
</evidence>
<organism evidence="2 3">
    <name type="scientific">Candidatus Nomurabacteria bacterium GW2011_GWC2_41_8</name>
    <dbReference type="NCBI Taxonomy" id="1618755"/>
    <lineage>
        <taxon>Bacteria</taxon>
        <taxon>Candidatus Nomuraibacteriota</taxon>
    </lineage>
</organism>
<dbReference type="AlphaFoldDB" id="A0A0G0XHE4"/>
<accession>A0A0G0XHE4</accession>
<dbReference type="PANTHER" id="PTHR10885:SF0">
    <property type="entry name" value="ISOPENTENYL-DIPHOSPHATE DELTA-ISOMERASE"/>
    <property type="match status" value="1"/>
</dbReference>
<name>A0A0G0XHE4_9BACT</name>
<dbReference type="Proteomes" id="UP000033949">
    <property type="component" value="Unassembled WGS sequence"/>
</dbReference>
<comment type="caution">
    <text evidence="2">The sequence shown here is derived from an EMBL/GenBank/DDBJ whole genome shotgun (WGS) entry which is preliminary data.</text>
</comment>
<proteinExistence type="predicted"/>
<feature type="domain" description="Nudix hydrolase" evidence="1">
    <location>
        <begin position="25"/>
        <end position="151"/>
    </location>
</feature>
<sequence>MIIQVNEKDEVVGLAPRESFYGGKIIHRSSHLMLFNSKGEVVTMKRSMNKRWYPGLYTFSVSGTVDNETTEKCIKREMVEEIGIGVPFKKLFTFRHFDDSDNAFATLYSAVSDKNITPDRQEISEVNWVTLDWLKKDMANHPTKYTHTMLEGMKIYWGKYGIELP</sequence>
<dbReference type="InterPro" id="IPR015797">
    <property type="entry name" value="NUDIX_hydrolase-like_dom_sf"/>
</dbReference>
<dbReference type="Gene3D" id="3.90.79.10">
    <property type="entry name" value="Nucleoside Triphosphate Pyrophosphohydrolase"/>
    <property type="match status" value="1"/>
</dbReference>
<dbReference type="PANTHER" id="PTHR10885">
    <property type="entry name" value="ISOPENTENYL-DIPHOSPHATE DELTA-ISOMERASE"/>
    <property type="match status" value="1"/>
</dbReference>
<evidence type="ECO:0000313" key="3">
    <source>
        <dbReference type="Proteomes" id="UP000033949"/>
    </source>
</evidence>
<evidence type="ECO:0000259" key="1">
    <source>
        <dbReference type="PROSITE" id="PS51462"/>
    </source>
</evidence>
<dbReference type="SUPFAM" id="SSF55811">
    <property type="entry name" value="Nudix"/>
    <property type="match status" value="1"/>
</dbReference>